<dbReference type="PROSITE" id="PS50005">
    <property type="entry name" value="TPR"/>
    <property type="match status" value="1"/>
</dbReference>
<keyword evidence="1" id="KW-0040">ANK repeat</keyword>
<dbReference type="InterPro" id="IPR002110">
    <property type="entry name" value="Ankyrin_rpt"/>
</dbReference>
<dbReference type="InterPro" id="IPR022059">
    <property type="entry name" value="DUF3615"/>
</dbReference>
<feature type="repeat" description="ANK" evidence="1">
    <location>
        <begin position="104"/>
        <end position="136"/>
    </location>
</feature>
<dbReference type="Pfam" id="PF20235">
    <property type="entry name" value="PIR2-like_helical"/>
    <property type="match status" value="1"/>
</dbReference>
<dbReference type="PROSITE" id="PS50297">
    <property type="entry name" value="ANK_REP_REGION"/>
    <property type="match status" value="5"/>
</dbReference>
<dbReference type="SUPFAM" id="SSF48452">
    <property type="entry name" value="TPR-like"/>
    <property type="match status" value="1"/>
</dbReference>
<feature type="repeat" description="ANK" evidence="1">
    <location>
        <begin position="136"/>
        <end position="168"/>
    </location>
</feature>
<dbReference type="Proteomes" id="UP001231189">
    <property type="component" value="Unassembled WGS sequence"/>
</dbReference>
<evidence type="ECO:0000256" key="1">
    <source>
        <dbReference type="PROSITE-ProRule" id="PRU00023"/>
    </source>
</evidence>
<feature type="domain" description="PIR2-like helical" evidence="4">
    <location>
        <begin position="486"/>
        <end position="603"/>
    </location>
</feature>
<dbReference type="Pfam" id="PF12796">
    <property type="entry name" value="Ank_2"/>
    <property type="match status" value="3"/>
</dbReference>
<feature type="repeat" description="ANK" evidence="1">
    <location>
        <begin position="169"/>
        <end position="201"/>
    </location>
</feature>
<dbReference type="InterPro" id="IPR011990">
    <property type="entry name" value="TPR-like_helical_dom_sf"/>
</dbReference>
<dbReference type="PANTHER" id="PTHR46224">
    <property type="entry name" value="ANKYRIN REPEAT FAMILY PROTEIN"/>
    <property type="match status" value="1"/>
</dbReference>
<gene>
    <name evidence="6" type="ORF">QYE76_000710</name>
</gene>
<feature type="repeat" description="ANK" evidence="1">
    <location>
        <begin position="37"/>
        <end position="70"/>
    </location>
</feature>
<dbReference type="Pfam" id="PF25575">
    <property type="entry name" value="TPR_BSK1_C"/>
    <property type="match status" value="1"/>
</dbReference>
<feature type="domain" description="Serine/threonine-protein kinase BSK1-like TPR repeats" evidence="5">
    <location>
        <begin position="293"/>
        <end position="366"/>
    </location>
</feature>
<evidence type="ECO:0000313" key="7">
    <source>
        <dbReference type="Proteomes" id="UP001231189"/>
    </source>
</evidence>
<dbReference type="SMART" id="SM00248">
    <property type="entry name" value="ANK"/>
    <property type="match status" value="7"/>
</dbReference>
<evidence type="ECO:0000313" key="6">
    <source>
        <dbReference type="EMBL" id="KAK1626395.1"/>
    </source>
</evidence>
<organism evidence="6 7">
    <name type="scientific">Lolium multiflorum</name>
    <name type="common">Italian ryegrass</name>
    <name type="synonym">Lolium perenne subsp. multiflorum</name>
    <dbReference type="NCBI Taxonomy" id="4521"/>
    <lineage>
        <taxon>Eukaryota</taxon>
        <taxon>Viridiplantae</taxon>
        <taxon>Streptophyta</taxon>
        <taxon>Embryophyta</taxon>
        <taxon>Tracheophyta</taxon>
        <taxon>Spermatophyta</taxon>
        <taxon>Magnoliopsida</taxon>
        <taxon>Liliopsida</taxon>
        <taxon>Poales</taxon>
        <taxon>Poaceae</taxon>
        <taxon>BOP clade</taxon>
        <taxon>Pooideae</taxon>
        <taxon>Poodae</taxon>
        <taxon>Poeae</taxon>
        <taxon>Poeae Chloroplast Group 2 (Poeae type)</taxon>
        <taxon>Loliodinae</taxon>
        <taxon>Loliinae</taxon>
        <taxon>Lolium</taxon>
    </lineage>
</organism>
<evidence type="ECO:0000256" key="2">
    <source>
        <dbReference type="PROSITE-ProRule" id="PRU00339"/>
    </source>
</evidence>
<feature type="repeat" description="ANK" evidence="1">
    <location>
        <begin position="71"/>
        <end position="103"/>
    </location>
</feature>
<dbReference type="PANTHER" id="PTHR46224:SF37">
    <property type="entry name" value="OS12G0600100 PROTEIN"/>
    <property type="match status" value="1"/>
</dbReference>
<dbReference type="AlphaFoldDB" id="A0AAD8RKF8"/>
<proteinExistence type="predicted"/>
<comment type="caution">
    <text evidence="6">The sequence shown here is derived from an EMBL/GenBank/DDBJ whole genome shotgun (WGS) entry which is preliminary data.</text>
</comment>
<feature type="repeat" description="ANK" evidence="1">
    <location>
        <begin position="202"/>
        <end position="234"/>
    </location>
</feature>
<sequence>MASSPSDVALKAAFDGKIRLLKRMAKKVDLRRAKDAEGQTALHFAAAKGYLDMCKFLVEESGLDVNSARKTGETPMFYAALGGKVQVMTYLLDHGADPAMPQERGSTPLHNAAEEGHLEAVKLLLSKGVHVDPMDHRGAPLHLAASKDRVEVVKVLLEHGADPSRVANHVFSPLMMAICGQSLKCMKLLIEAGADVNAHGYSGPTALTEAVDDGLTDFVKLLLEAGADPNIPNQHGAIPIKVAAARGQRELVEMLFPRTKPIPSLPVWSVDGIMNTDIFPHIEPQDALPVEQRIADLKAQGKEAFGKGDYLTAIYFYGLIMEIDPLDATMYANRSLCWLRMREGDRALEDARQCKMMQPSWSKAWYREGKALSFMKDYKGAADVFMIARQLDPKSDEITEALREAVKAMEDLHVNPSYGEMQPDFSAGNNSMADLAKKYGVTPGTIDYVSLGPGRIVKVPPPPVPVAGEQRHRRTGPSALEAALLDTVHRHHLQALAMMDRETVGRHARGMVLAGYAYGLHDPVCNIVANCLWYDAVFPASLSQEEELQPMFLSCKAIFRLARRSLDALVAFMTAYAPSLSDEGAISYLSRSHGNLHRAAMLVEREGVSHAMSMDDAFRAAILAARLPSDAAREAQFWFMVNCAPTDDFLARHGISGHPLAFGSSDLSSDNNASTVILDFVKSAVSNLALTLPTPSSSSLSRGAYRALRIKRHGFKMDQEFCLSIVNLAIEKLSSPFGEPYQIHVLCGQTLLTLPSGSYYHVNFLASREGETNQLFFAEVRASLKGVDDVTLCCPVALSGRTGGCFACEFKGMKLIHPVDEEFNGQRDHIKDRSPKLVKLFKNDPTTGLNVPLIDDYIFFEPHQHPEVTTFLETNFSSMSDDQVDLSLLWFENYLP</sequence>
<feature type="repeat" description="TPR" evidence="2">
    <location>
        <begin position="362"/>
        <end position="395"/>
    </location>
</feature>
<name>A0AAD8RKF8_LOLMU</name>
<dbReference type="Gene3D" id="1.25.40.10">
    <property type="entry name" value="Tetratricopeptide repeat domain"/>
    <property type="match status" value="1"/>
</dbReference>
<dbReference type="SUPFAM" id="SSF48403">
    <property type="entry name" value="Ankyrin repeat"/>
    <property type="match status" value="1"/>
</dbReference>
<evidence type="ECO:0000259" key="5">
    <source>
        <dbReference type="Pfam" id="PF25575"/>
    </source>
</evidence>
<reference evidence="6" key="1">
    <citation type="submission" date="2023-07" db="EMBL/GenBank/DDBJ databases">
        <title>A chromosome-level genome assembly of Lolium multiflorum.</title>
        <authorList>
            <person name="Chen Y."/>
            <person name="Copetti D."/>
            <person name="Kolliker R."/>
            <person name="Studer B."/>
        </authorList>
    </citation>
    <scope>NUCLEOTIDE SEQUENCE</scope>
    <source>
        <strain evidence="6">02402/16</strain>
        <tissue evidence="6">Leaf</tissue>
    </source>
</reference>
<dbReference type="InterPro" id="IPR036770">
    <property type="entry name" value="Ankyrin_rpt-contain_sf"/>
</dbReference>
<protein>
    <submittedName>
        <fullName evidence="6">Uncharacterized protein</fullName>
    </submittedName>
</protein>
<dbReference type="InterPro" id="IPR046527">
    <property type="entry name" value="PIR2-like_helical"/>
</dbReference>
<dbReference type="InterPro" id="IPR051616">
    <property type="entry name" value="Cul2-RING_E3_ligase_SR"/>
</dbReference>
<dbReference type="EMBL" id="JAUUTY010000005">
    <property type="protein sequence ID" value="KAK1626395.1"/>
    <property type="molecule type" value="Genomic_DNA"/>
</dbReference>
<dbReference type="InterPro" id="IPR019734">
    <property type="entry name" value="TPR_rpt"/>
</dbReference>
<accession>A0AAD8RKF8</accession>
<dbReference type="Gene3D" id="1.25.40.20">
    <property type="entry name" value="Ankyrin repeat-containing domain"/>
    <property type="match status" value="3"/>
</dbReference>
<dbReference type="PRINTS" id="PR01415">
    <property type="entry name" value="ANKYRIN"/>
</dbReference>
<evidence type="ECO:0000259" key="3">
    <source>
        <dbReference type="Pfam" id="PF12274"/>
    </source>
</evidence>
<dbReference type="PROSITE" id="PS50088">
    <property type="entry name" value="ANK_REPEAT"/>
    <property type="match status" value="6"/>
</dbReference>
<dbReference type="Pfam" id="PF12274">
    <property type="entry name" value="DUF3615"/>
    <property type="match status" value="1"/>
</dbReference>
<dbReference type="SMART" id="SM00028">
    <property type="entry name" value="TPR"/>
    <property type="match status" value="3"/>
</dbReference>
<evidence type="ECO:0000259" key="4">
    <source>
        <dbReference type="Pfam" id="PF20235"/>
    </source>
</evidence>
<dbReference type="InterPro" id="IPR058209">
    <property type="entry name" value="TPR_BSK1_C"/>
</dbReference>
<feature type="domain" description="DUF3615" evidence="3">
    <location>
        <begin position="727"/>
        <end position="818"/>
    </location>
</feature>
<keyword evidence="7" id="KW-1185">Reference proteome</keyword>
<keyword evidence="2" id="KW-0802">TPR repeat</keyword>